<dbReference type="RefSeq" id="XP_033586042.1">
    <property type="nucleotide sequence ID" value="XM_033731679.1"/>
</dbReference>
<dbReference type="FunFam" id="3.40.50.720:FF:000084">
    <property type="entry name" value="Short-chain dehydrogenase reductase"/>
    <property type="match status" value="1"/>
</dbReference>
<comment type="similarity">
    <text evidence="1">Belongs to the short-chain dehydrogenases/reductases (SDR) family.</text>
</comment>
<keyword evidence="3" id="KW-0560">Oxidoreductase</keyword>
<dbReference type="InterPro" id="IPR020904">
    <property type="entry name" value="Sc_DH/Rdtase_CS"/>
</dbReference>
<dbReference type="NCBIfam" id="NF005559">
    <property type="entry name" value="PRK07231.1"/>
    <property type="match status" value="1"/>
</dbReference>
<gene>
    <name evidence="4" type="ORF">BDY17DRAFT_257390</name>
</gene>
<evidence type="ECO:0008006" key="6">
    <source>
        <dbReference type="Google" id="ProtNLM"/>
    </source>
</evidence>
<dbReference type="InterPro" id="IPR002347">
    <property type="entry name" value="SDR_fam"/>
</dbReference>
<dbReference type="PANTHER" id="PTHR43180">
    <property type="entry name" value="3-OXOACYL-(ACYL-CARRIER-PROTEIN) REDUCTASE (AFU_ORTHOLOGUE AFUA_6G11210)"/>
    <property type="match status" value="1"/>
</dbReference>
<name>A0A6A6PHM3_9PEZI</name>
<organism evidence="4 5">
    <name type="scientific">Neohortaea acidophila</name>
    <dbReference type="NCBI Taxonomy" id="245834"/>
    <lineage>
        <taxon>Eukaryota</taxon>
        <taxon>Fungi</taxon>
        <taxon>Dikarya</taxon>
        <taxon>Ascomycota</taxon>
        <taxon>Pezizomycotina</taxon>
        <taxon>Dothideomycetes</taxon>
        <taxon>Dothideomycetidae</taxon>
        <taxon>Mycosphaerellales</taxon>
        <taxon>Teratosphaeriaceae</taxon>
        <taxon>Neohortaea</taxon>
    </lineage>
</organism>
<evidence type="ECO:0000313" key="4">
    <source>
        <dbReference type="EMBL" id="KAF2479472.1"/>
    </source>
</evidence>
<dbReference type="Gene3D" id="3.40.50.720">
    <property type="entry name" value="NAD(P)-binding Rossmann-like Domain"/>
    <property type="match status" value="1"/>
</dbReference>
<proteinExistence type="inferred from homology"/>
<reference evidence="4" key="1">
    <citation type="journal article" date="2020" name="Stud. Mycol.">
        <title>101 Dothideomycetes genomes: a test case for predicting lifestyles and emergence of pathogens.</title>
        <authorList>
            <person name="Haridas S."/>
            <person name="Albert R."/>
            <person name="Binder M."/>
            <person name="Bloem J."/>
            <person name="Labutti K."/>
            <person name="Salamov A."/>
            <person name="Andreopoulos B."/>
            <person name="Baker S."/>
            <person name="Barry K."/>
            <person name="Bills G."/>
            <person name="Bluhm B."/>
            <person name="Cannon C."/>
            <person name="Castanera R."/>
            <person name="Culley D."/>
            <person name="Daum C."/>
            <person name="Ezra D."/>
            <person name="Gonzalez J."/>
            <person name="Henrissat B."/>
            <person name="Kuo A."/>
            <person name="Liang C."/>
            <person name="Lipzen A."/>
            <person name="Lutzoni F."/>
            <person name="Magnuson J."/>
            <person name="Mondo S."/>
            <person name="Nolan M."/>
            <person name="Ohm R."/>
            <person name="Pangilinan J."/>
            <person name="Park H.-J."/>
            <person name="Ramirez L."/>
            <person name="Alfaro M."/>
            <person name="Sun H."/>
            <person name="Tritt A."/>
            <person name="Yoshinaga Y."/>
            <person name="Zwiers L.-H."/>
            <person name="Turgeon B."/>
            <person name="Goodwin S."/>
            <person name="Spatafora J."/>
            <person name="Crous P."/>
            <person name="Grigoriev I."/>
        </authorList>
    </citation>
    <scope>NUCLEOTIDE SEQUENCE</scope>
    <source>
        <strain evidence="4">CBS 113389</strain>
    </source>
</reference>
<keyword evidence="2" id="KW-0521">NADP</keyword>
<protein>
    <recommendedName>
        <fullName evidence="6">Short chain type dehydrogenase</fullName>
    </recommendedName>
</protein>
<dbReference type="GeneID" id="54472681"/>
<sequence>MSGRLQDKIAVVTGASSGIGQAIALAYHTEGAKVVCADIREGSPGVESASFTHNRIASSGGQAIFVECNVAHPEQVEALVQRAVAWGGRLDVMVNNAGVGIEGRLNTYIWDCDVETWDATHLINARGVFLGTKYATAQMLKQSPHASGDRGWVINTASILGLVSNPRAPAYTASKHAVVGLTRSAALACGPHRIHVNCICPGYTTTGMTEKTFSDPEMVKTLIGQHGFGERLGEPEDLARACVFLASEDARWVTGVALPVDGGFTAR</sequence>
<dbReference type="InterPro" id="IPR036291">
    <property type="entry name" value="NAD(P)-bd_dom_sf"/>
</dbReference>
<dbReference type="EMBL" id="MU001641">
    <property type="protein sequence ID" value="KAF2479472.1"/>
    <property type="molecule type" value="Genomic_DNA"/>
</dbReference>
<dbReference type="PROSITE" id="PS00061">
    <property type="entry name" value="ADH_SHORT"/>
    <property type="match status" value="1"/>
</dbReference>
<dbReference type="GO" id="GO:0016491">
    <property type="term" value="F:oxidoreductase activity"/>
    <property type="evidence" value="ECO:0007669"/>
    <property type="project" value="UniProtKB-KW"/>
</dbReference>
<dbReference type="SUPFAM" id="SSF51735">
    <property type="entry name" value="NAD(P)-binding Rossmann-fold domains"/>
    <property type="match status" value="1"/>
</dbReference>
<dbReference type="AlphaFoldDB" id="A0A6A6PHM3"/>
<dbReference type="OrthoDB" id="417891at2759"/>
<evidence type="ECO:0000256" key="2">
    <source>
        <dbReference type="ARBA" id="ARBA00022857"/>
    </source>
</evidence>
<dbReference type="PANTHER" id="PTHR43180:SF66">
    <property type="entry name" value="SHORT-CHAIN DEHYDROGENASE_REDUCTASE FAMILY PROTEIN"/>
    <property type="match status" value="1"/>
</dbReference>
<accession>A0A6A6PHM3</accession>
<evidence type="ECO:0000313" key="5">
    <source>
        <dbReference type="Proteomes" id="UP000799767"/>
    </source>
</evidence>
<dbReference type="Pfam" id="PF13561">
    <property type="entry name" value="adh_short_C2"/>
    <property type="match status" value="1"/>
</dbReference>
<evidence type="ECO:0000256" key="1">
    <source>
        <dbReference type="ARBA" id="ARBA00006484"/>
    </source>
</evidence>
<evidence type="ECO:0000256" key="3">
    <source>
        <dbReference type="ARBA" id="ARBA00023002"/>
    </source>
</evidence>
<dbReference type="Proteomes" id="UP000799767">
    <property type="component" value="Unassembled WGS sequence"/>
</dbReference>
<dbReference type="CDD" id="cd05233">
    <property type="entry name" value="SDR_c"/>
    <property type="match status" value="1"/>
</dbReference>
<keyword evidence="5" id="KW-1185">Reference proteome</keyword>
<dbReference type="PRINTS" id="PR00080">
    <property type="entry name" value="SDRFAMILY"/>
</dbReference>
<dbReference type="PRINTS" id="PR00081">
    <property type="entry name" value="GDHRDH"/>
</dbReference>